<dbReference type="InterPro" id="IPR043145">
    <property type="entry name" value="Znf_ZZ_sf"/>
</dbReference>
<evidence type="ECO:0000313" key="7">
    <source>
        <dbReference type="Proteomes" id="UP000683360"/>
    </source>
</evidence>
<dbReference type="PANTHER" id="PTHR22772:SF4">
    <property type="entry name" value="ZINC FINGER ZZ-TYPE AND EF-HAND DOMAIN-CONTAINING PROTEIN 1"/>
    <property type="match status" value="1"/>
</dbReference>
<dbReference type="SMART" id="SM00291">
    <property type="entry name" value="ZnF_ZZ"/>
    <property type="match status" value="2"/>
</dbReference>
<gene>
    <name evidence="6" type="ORF">MEDL_26580</name>
</gene>
<accession>A0A8S3S0X5</accession>
<reference evidence="6" key="1">
    <citation type="submission" date="2021-03" db="EMBL/GenBank/DDBJ databases">
        <authorList>
            <person name="Bekaert M."/>
        </authorList>
    </citation>
    <scope>NUCLEOTIDE SEQUENCE</scope>
</reference>
<comment type="caution">
    <text evidence="6">The sequence shown here is derived from an EMBL/GenBank/DDBJ whole genome shotgun (WGS) entry which is preliminary data.</text>
</comment>
<dbReference type="SUPFAM" id="SSF57850">
    <property type="entry name" value="RING/U-box"/>
    <property type="match status" value="2"/>
</dbReference>
<dbReference type="InterPro" id="IPR040099">
    <property type="entry name" value="ZZEF1"/>
</dbReference>
<evidence type="ECO:0000313" key="6">
    <source>
        <dbReference type="EMBL" id="CAG2212601.1"/>
    </source>
</evidence>
<keyword evidence="2 4" id="KW-0863">Zinc-finger</keyword>
<dbReference type="EMBL" id="CAJPWZ010001304">
    <property type="protein sequence ID" value="CAG2212601.1"/>
    <property type="molecule type" value="Genomic_DNA"/>
</dbReference>
<proteinExistence type="predicted"/>
<dbReference type="InterPro" id="IPR000433">
    <property type="entry name" value="Znf_ZZ"/>
</dbReference>
<feature type="domain" description="ZZ-type" evidence="5">
    <location>
        <begin position="1199"/>
        <end position="1254"/>
    </location>
</feature>
<dbReference type="Proteomes" id="UP000683360">
    <property type="component" value="Unassembled WGS sequence"/>
</dbReference>
<dbReference type="PROSITE" id="PS01357">
    <property type="entry name" value="ZF_ZZ_1"/>
    <property type="match status" value="1"/>
</dbReference>
<protein>
    <recommendedName>
        <fullName evidence="5">ZZ-type domain-containing protein</fullName>
    </recommendedName>
</protein>
<dbReference type="PANTHER" id="PTHR22772">
    <property type="entry name" value="NOVEL ZZ TYPE ZINC FINGER DOMAIN CONTAINING PROTEIN"/>
    <property type="match status" value="1"/>
</dbReference>
<keyword evidence="7" id="KW-1185">Reference proteome</keyword>
<name>A0A8S3S0X5_MYTED</name>
<evidence type="ECO:0000256" key="1">
    <source>
        <dbReference type="ARBA" id="ARBA00022723"/>
    </source>
</evidence>
<dbReference type="Gene3D" id="3.30.60.90">
    <property type="match status" value="2"/>
</dbReference>
<evidence type="ECO:0000256" key="4">
    <source>
        <dbReference type="PROSITE-ProRule" id="PRU00228"/>
    </source>
</evidence>
<dbReference type="GO" id="GO:0008270">
    <property type="term" value="F:zinc ion binding"/>
    <property type="evidence" value="ECO:0007669"/>
    <property type="project" value="UniProtKB-KW"/>
</dbReference>
<evidence type="ECO:0000256" key="2">
    <source>
        <dbReference type="ARBA" id="ARBA00022771"/>
    </source>
</evidence>
<keyword evidence="1" id="KW-0479">Metal-binding</keyword>
<organism evidence="6 7">
    <name type="scientific">Mytilus edulis</name>
    <name type="common">Blue mussel</name>
    <dbReference type="NCBI Taxonomy" id="6550"/>
    <lineage>
        <taxon>Eukaryota</taxon>
        <taxon>Metazoa</taxon>
        <taxon>Spiralia</taxon>
        <taxon>Lophotrochozoa</taxon>
        <taxon>Mollusca</taxon>
        <taxon>Bivalvia</taxon>
        <taxon>Autobranchia</taxon>
        <taxon>Pteriomorphia</taxon>
        <taxon>Mytilida</taxon>
        <taxon>Mytiloidea</taxon>
        <taxon>Mytilidae</taxon>
        <taxon>Mytilinae</taxon>
        <taxon>Mytilus</taxon>
    </lineage>
</organism>
<dbReference type="PROSITE" id="PS50135">
    <property type="entry name" value="ZF_ZZ_2"/>
    <property type="match status" value="2"/>
</dbReference>
<feature type="domain" description="ZZ-type" evidence="5">
    <location>
        <begin position="1149"/>
        <end position="1205"/>
    </location>
</feature>
<sequence>MKELGINVGDAAAVWYIQILASTVTMTLPLNPQLRPMVLEHTRRALDNIPPLSLCPASTERPKFLSKYVLQEVEKFVTDIALSNDGEVVQEGLHMLLSFNLARGNVGGILRTLKLLQEFPETNLPCSELLRKMLQARDSCWEKSGHQLPVTILGTDGGKSDDNSGPENLLNHTWTSLPVEAFYTTEEGKTKCNIIFKSTEFIQITRIRLKNAQGSKGVRRGLLFVYRDSTEKFNMEEHAKRFESYDDWGKMEYDFSVQVRGAGIAGKPDNPVAYFTFEDDCNEIDIPVTWHPVGQYILIKLLEPRQEKETKLSVAGVRFYGFPRKQVLIDEEVSVKHPPNPDKKPNCNSLEIIQHVLEFIVDLAQDQVKKGISSGKSDYLEFGDTPIDTLWELYTAFRDNDQEKWQSCAILMLQLMYCLLPVSSAPEGEKKKCSEEMFEHFCKVIDDSAVVKTSKKYRLCKQLIVEGAAMFFPDKDARRKQLFSMMHHVENLSKSPSVMLVFQSLCRFFSSVDPSGLLELPNHVKEDYNSQAVLDIMETMLSVTYHEFTDTLDTGECHEQVIHLLELVCSLQTSLLSWCWSHMLEEETRTDLQKEKVIEIAYQYAMSVAKKGTNACKLLLKQSKEKLITSDHWSTVQTDDIVLRTWEVESSHSYHNNEHETQVFSCPGANRFIIDFDPRCETERRYDYLMFTDVQIYQMKVTARGSPDVPLSWPFDLQLSLTKLMGRLCGATLASNSQAVKTLAIGPEDTAEQDVLRSELWTTLFRGGYMIGKLQHSLSGKFQAESSGSVLEFLLEVIERKEGAPLRLIEKEDLQKYIAVSIGDHCVSDGILHAYSTAESIRMQLLQLKQKIAAAEKEEENDEEPALVCKDKAMYLLKFAGLTKIQLKNEMRSKAAKQWKKLSNKKNEKIKLDVTDKYPSFRLVLEFVQDPAWTTERVNRMIQERVNHAKAVSDVYSFTAEFLRIHCLSVSNGIFQIPAVLFFQELLSYQDGFAKHYADGLDGCGLQQEAKVRQAYYQLIRRLSEPFHNLHKHELDKKIMPAYEFIQTCLLHLLDIEWQAYDLTFVTETKLPSLYLDVAKETVKMRDCMVDHQDEDNQLKEYEKFIKWFEDCSSGFEEWYEKNKVDDPKFKEEKRQVQMFVARFCDLLEVEISCDGCGVTLPGRRYRCLQCSDMDLCATCFAGGVKPEGDHGDDHEFVHLVYKCNMCQAFIVGTRIHCNQCEDFDLCIGCHNKGSYPKEHNTDHDITKFPMIKLSTSMSKFLTPALNNKAVKFCLANNLSDDVIQNGEEDENLIPKEIWRVLVA</sequence>
<evidence type="ECO:0000256" key="3">
    <source>
        <dbReference type="ARBA" id="ARBA00022833"/>
    </source>
</evidence>
<dbReference type="OrthoDB" id="661148at2759"/>
<dbReference type="Pfam" id="PF00569">
    <property type="entry name" value="ZZ"/>
    <property type="match status" value="2"/>
</dbReference>
<dbReference type="CDD" id="cd02249">
    <property type="entry name" value="ZZ"/>
    <property type="match status" value="1"/>
</dbReference>
<keyword evidence="3" id="KW-0862">Zinc</keyword>
<evidence type="ECO:0000259" key="5">
    <source>
        <dbReference type="PROSITE" id="PS50135"/>
    </source>
</evidence>